<dbReference type="SUPFAM" id="SSF51735">
    <property type="entry name" value="NAD(P)-binding Rossmann-fold domains"/>
    <property type="match status" value="1"/>
</dbReference>
<evidence type="ECO:0000313" key="2">
    <source>
        <dbReference type="Proteomes" id="UP001472677"/>
    </source>
</evidence>
<reference evidence="1 2" key="1">
    <citation type="journal article" date="2024" name="G3 (Bethesda)">
        <title>Genome assembly of Hibiscus sabdariffa L. provides insights into metabolisms of medicinal natural products.</title>
        <authorList>
            <person name="Kim T."/>
        </authorList>
    </citation>
    <scope>NUCLEOTIDE SEQUENCE [LARGE SCALE GENOMIC DNA]</scope>
    <source>
        <strain evidence="1">TK-2024</strain>
        <tissue evidence="1">Old leaves</tissue>
    </source>
</reference>
<proteinExistence type="predicted"/>
<name>A0ABR1ZVT0_9ROSI</name>
<dbReference type="Proteomes" id="UP001472677">
    <property type="component" value="Unassembled WGS sequence"/>
</dbReference>
<sequence length="143" mass="16413">MRRMASSITARGVDVIVGVSLKFGRFIAHKFAHERYMVAIIARDLGKLSRFADEIAREEKAFTDIKIDSLEKSLAISFLDAFLCTQQVPVQLSFQPSKNIYPFTLSTFLSYGIESMEGAFWDGEKAKRNDSFHWLINFALWHR</sequence>
<dbReference type="PANTHER" id="PTHR43431">
    <property type="entry name" value="OXIDOREDUCTASE, SHORT CHAIN DEHYDROGENASE/REDUCTASE FAMILY (AFU_ORTHOLOGUE AFUA_5G14000)"/>
    <property type="match status" value="1"/>
</dbReference>
<gene>
    <name evidence="1" type="ORF">V6N12_067641</name>
</gene>
<protein>
    <submittedName>
        <fullName evidence="1">Uncharacterized protein</fullName>
    </submittedName>
</protein>
<evidence type="ECO:0000313" key="1">
    <source>
        <dbReference type="EMBL" id="KAK8484812.1"/>
    </source>
</evidence>
<dbReference type="EMBL" id="JBBPBM010001353">
    <property type="protein sequence ID" value="KAK8484812.1"/>
    <property type="molecule type" value="Genomic_DNA"/>
</dbReference>
<dbReference type="InterPro" id="IPR036291">
    <property type="entry name" value="NAD(P)-bd_dom_sf"/>
</dbReference>
<accession>A0ABR1ZVT0</accession>
<organism evidence="1 2">
    <name type="scientific">Hibiscus sabdariffa</name>
    <name type="common">roselle</name>
    <dbReference type="NCBI Taxonomy" id="183260"/>
    <lineage>
        <taxon>Eukaryota</taxon>
        <taxon>Viridiplantae</taxon>
        <taxon>Streptophyta</taxon>
        <taxon>Embryophyta</taxon>
        <taxon>Tracheophyta</taxon>
        <taxon>Spermatophyta</taxon>
        <taxon>Magnoliopsida</taxon>
        <taxon>eudicotyledons</taxon>
        <taxon>Gunneridae</taxon>
        <taxon>Pentapetalae</taxon>
        <taxon>rosids</taxon>
        <taxon>malvids</taxon>
        <taxon>Malvales</taxon>
        <taxon>Malvaceae</taxon>
        <taxon>Malvoideae</taxon>
        <taxon>Hibiscus</taxon>
    </lineage>
</organism>
<keyword evidence="2" id="KW-1185">Reference proteome</keyword>
<dbReference type="PANTHER" id="PTHR43431:SF1">
    <property type="entry name" value="OS08G0476300 PROTEIN"/>
    <property type="match status" value="1"/>
</dbReference>
<comment type="caution">
    <text evidence="1">The sequence shown here is derived from an EMBL/GenBank/DDBJ whole genome shotgun (WGS) entry which is preliminary data.</text>
</comment>